<feature type="compositionally biased region" description="Pro residues" evidence="1">
    <location>
        <begin position="31"/>
        <end position="43"/>
    </location>
</feature>
<dbReference type="AlphaFoldDB" id="A0A931BJW5"/>
<protein>
    <submittedName>
        <fullName evidence="3">Porin</fullName>
    </submittedName>
</protein>
<evidence type="ECO:0000256" key="2">
    <source>
        <dbReference type="SAM" id="SignalP"/>
    </source>
</evidence>
<proteinExistence type="predicted"/>
<keyword evidence="4" id="KW-1185">Reference proteome</keyword>
<evidence type="ECO:0000256" key="1">
    <source>
        <dbReference type="SAM" id="MobiDB-lite"/>
    </source>
</evidence>
<evidence type="ECO:0000313" key="4">
    <source>
        <dbReference type="Proteomes" id="UP000645610"/>
    </source>
</evidence>
<accession>A0A931BJW5</accession>
<feature type="region of interest" description="Disordered" evidence="1">
    <location>
        <begin position="24"/>
        <end position="43"/>
    </location>
</feature>
<name>A0A931BJW5_9BACT</name>
<comment type="caution">
    <text evidence="3">The sequence shown here is derived from an EMBL/GenBank/DDBJ whole genome shotgun (WGS) entry which is preliminary data.</text>
</comment>
<gene>
    <name evidence="3" type="ORF">I2I01_18575</name>
</gene>
<feature type="signal peptide" evidence="2">
    <location>
        <begin position="1"/>
        <end position="19"/>
    </location>
</feature>
<dbReference type="RefSeq" id="WP_196288002.1">
    <property type="nucleotide sequence ID" value="NZ_JADQDP010000004.1"/>
</dbReference>
<sequence>MKNLLILPLVALSMRAALAQTAPTTPDPALAVPPPAAPAPPAPAPGPLSTYGFVDAYYGYDFNHANGNNRQAFLYSHGRQNEFTINQALIGLRYDDGRVRGALGLHAGTYVSANYANEDPVLRHVYEAYAGFRPFAKAWLDMGIFGSHIGFESAISKDNWTLTRSVMAENSPYYESGARFTYEVSPKLTLTGLVLNGWQNIRETNQAKALGTQIQWKPSDKILINSSTFYGNEQPQDSLIRRRFFHDFYLTYAASEHTSLAVVFDVGKQRGVGREKYDTWHTGAVFIKQKLADKLSATLRGEYYYAERGIIIRSIMPRALDQDFRVAGGSLNLDYAPGANVLFRVEGRYLNGMRGVFARADNADNRSYGNVTTSLALSF</sequence>
<keyword evidence="2" id="KW-0732">Signal</keyword>
<evidence type="ECO:0000313" key="3">
    <source>
        <dbReference type="EMBL" id="MBF9143657.1"/>
    </source>
</evidence>
<dbReference type="InterPro" id="IPR011486">
    <property type="entry name" value="BBP2"/>
</dbReference>
<organism evidence="3 4">
    <name type="scientific">Hymenobacter properus</name>
    <dbReference type="NCBI Taxonomy" id="2791026"/>
    <lineage>
        <taxon>Bacteria</taxon>
        <taxon>Pseudomonadati</taxon>
        <taxon>Bacteroidota</taxon>
        <taxon>Cytophagia</taxon>
        <taxon>Cytophagales</taxon>
        <taxon>Hymenobacteraceae</taxon>
        <taxon>Hymenobacter</taxon>
    </lineage>
</organism>
<feature type="chain" id="PRO_5037058303" evidence="2">
    <location>
        <begin position="20"/>
        <end position="379"/>
    </location>
</feature>
<reference evidence="3 4" key="1">
    <citation type="submission" date="2020-11" db="EMBL/GenBank/DDBJ databases">
        <authorList>
            <person name="Kim M.K."/>
        </authorList>
    </citation>
    <scope>NUCLEOTIDE SEQUENCE [LARGE SCALE GENOMIC DNA]</scope>
    <source>
        <strain evidence="3 4">BT439</strain>
    </source>
</reference>
<dbReference type="Pfam" id="PF07642">
    <property type="entry name" value="BBP2"/>
    <property type="match status" value="1"/>
</dbReference>
<dbReference type="Proteomes" id="UP000645610">
    <property type="component" value="Unassembled WGS sequence"/>
</dbReference>
<dbReference type="EMBL" id="JADQDP010000004">
    <property type="protein sequence ID" value="MBF9143657.1"/>
    <property type="molecule type" value="Genomic_DNA"/>
</dbReference>